<name>T1JLY1_STRMM</name>
<dbReference type="GO" id="GO:0034472">
    <property type="term" value="P:snRNA 3'-end processing"/>
    <property type="evidence" value="ECO:0007669"/>
    <property type="project" value="TreeGrafter"/>
</dbReference>
<dbReference type="Proteomes" id="UP000014500">
    <property type="component" value="Unassembled WGS sequence"/>
</dbReference>
<dbReference type="GO" id="GO:0160240">
    <property type="term" value="P:RNA polymerase II transcription initiation surveillance"/>
    <property type="evidence" value="ECO:0007669"/>
    <property type="project" value="UniProtKB-ARBA"/>
</dbReference>
<evidence type="ECO:0000313" key="12">
    <source>
        <dbReference type="Proteomes" id="UP000014500"/>
    </source>
</evidence>
<dbReference type="OMA" id="QECHCLY"/>
<dbReference type="HOGENOM" id="CLU_738361_0_0_1"/>
<evidence type="ECO:0000256" key="3">
    <source>
        <dbReference type="ARBA" id="ARBA00016814"/>
    </source>
</evidence>
<dbReference type="InterPro" id="IPR019786">
    <property type="entry name" value="Zinc_finger_PHD-type_CS"/>
</dbReference>
<dbReference type="EMBL" id="JH431482">
    <property type="status" value="NOT_ANNOTATED_CDS"/>
    <property type="molecule type" value="Genomic_DNA"/>
</dbReference>
<keyword evidence="12" id="KW-1185">Reference proteome</keyword>
<dbReference type="EnsemblMetazoa" id="SMAR014861-RA">
    <property type="protein sequence ID" value="SMAR014861-PA"/>
    <property type="gene ID" value="SMAR014861"/>
</dbReference>
<evidence type="ECO:0000313" key="11">
    <source>
        <dbReference type="EnsemblMetazoa" id="SMAR014861-PA"/>
    </source>
</evidence>
<evidence type="ECO:0000256" key="4">
    <source>
        <dbReference type="ARBA" id="ARBA00022723"/>
    </source>
</evidence>
<dbReference type="AlphaFoldDB" id="T1JLY1"/>
<keyword evidence="4" id="KW-0479">Metal-binding</keyword>
<evidence type="ECO:0000256" key="1">
    <source>
        <dbReference type="ARBA" id="ARBA00004123"/>
    </source>
</evidence>
<dbReference type="GO" id="GO:0008270">
    <property type="term" value="F:zinc ion binding"/>
    <property type="evidence" value="ECO:0007669"/>
    <property type="project" value="UniProtKB-KW"/>
</dbReference>
<keyword evidence="7" id="KW-0539">Nucleus</keyword>
<evidence type="ECO:0000256" key="5">
    <source>
        <dbReference type="ARBA" id="ARBA00022771"/>
    </source>
</evidence>
<organism evidence="11 12">
    <name type="scientific">Strigamia maritima</name>
    <name type="common">European centipede</name>
    <name type="synonym">Geophilus maritimus</name>
    <dbReference type="NCBI Taxonomy" id="126957"/>
    <lineage>
        <taxon>Eukaryota</taxon>
        <taxon>Metazoa</taxon>
        <taxon>Ecdysozoa</taxon>
        <taxon>Arthropoda</taxon>
        <taxon>Myriapoda</taxon>
        <taxon>Chilopoda</taxon>
        <taxon>Pleurostigmophora</taxon>
        <taxon>Geophilomorpha</taxon>
        <taxon>Linotaeniidae</taxon>
        <taxon>Strigamia</taxon>
    </lineage>
</organism>
<evidence type="ECO:0000256" key="8">
    <source>
        <dbReference type="PROSITE-ProRule" id="PRU00146"/>
    </source>
</evidence>
<feature type="region of interest" description="Disordered" evidence="9">
    <location>
        <begin position="346"/>
        <end position="407"/>
    </location>
</feature>
<dbReference type="STRING" id="126957.T1JLY1"/>
<dbReference type="SMART" id="SM00249">
    <property type="entry name" value="PHD"/>
    <property type="match status" value="1"/>
</dbReference>
<feature type="compositionally biased region" description="Polar residues" evidence="9">
    <location>
        <begin position="346"/>
        <end position="383"/>
    </location>
</feature>
<feature type="compositionally biased region" description="Basic and acidic residues" evidence="9">
    <location>
        <begin position="94"/>
        <end position="121"/>
    </location>
</feature>
<evidence type="ECO:0000256" key="9">
    <source>
        <dbReference type="SAM" id="MobiDB-lite"/>
    </source>
</evidence>
<dbReference type="FunFam" id="3.30.40.10:FF:000101">
    <property type="entry name" value="Integrator complex subunit 12"/>
    <property type="match status" value="1"/>
</dbReference>
<dbReference type="PROSITE" id="PS50016">
    <property type="entry name" value="ZF_PHD_2"/>
    <property type="match status" value="1"/>
</dbReference>
<dbReference type="GO" id="GO:0032039">
    <property type="term" value="C:integrator complex"/>
    <property type="evidence" value="ECO:0007669"/>
    <property type="project" value="UniProtKB-ARBA"/>
</dbReference>
<dbReference type="InterPro" id="IPR013083">
    <property type="entry name" value="Znf_RING/FYVE/PHD"/>
</dbReference>
<sequence length="407" mass="44130">MTAAQAFDLDPLFVRGLRLLHSKAKDSTEQLKQMLDDVLQQKLSGFAPLPKPINSNIPIKTLESNIKAMSFVKKPSPKHLVEVDFLSMKKSSDIKIKSEKRSHEKESPDSPHEAKKARFESPKASPPQLKIDLKKEEPDEPISAFSNSDAEDFVMGLGLACVVCRSIDVTSGNQLVECQECHNLYHQECQKPPITDQDVNDPRLVWYCTKCAKTIKKLTTKTQKSGKMSPATTPKEIVINKPLKTETPPPQPVPQLFKRSEVKPPTIAATPNTRSTNPGNKPTGLAGFAASFAGKGLSGKTTPPVGSSKNSSLNLNAKLPSLSKGSSSTPAAMKRDLVFTNLSNSIKTGGNNGASSSRTASNPPKLTPISSANGSGGKSTTPALSADKRLQIMKKKAEKKYNEKRYK</sequence>
<dbReference type="eggNOG" id="KOG4323">
    <property type="taxonomic scope" value="Eukaryota"/>
</dbReference>
<dbReference type="Pfam" id="PF00628">
    <property type="entry name" value="PHD"/>
    <property type="match status" value="1"/>
</dbReference>
<feature type="compositionally biased region" description="Polar residues" evidence="9">
    <location>
        <begin position="269"/>
        <end position="280"/>
    </location>
</feature>
<dbReference type="Gene3D" id="3.30.40.10">
    <property type="entry name" value="Zinc/RING finger domain, C3HC4 (zinc finger)"/>
    <property type="match status" value="1"/>
</dbReference>
<dbReference type="PhylomeDB" id="T1JLY1"/>
<reference evidence="12" key="1">
    <citation type="submission" date="2011-05" db="EMBL/GenBank/DDBJ databases">
        <authorList>
            <person name="Richards S.R."/>
            <person name="Qu J."/>
            <person name="Jiang H."/>
            <person name="Jhangiani S.N."/>
            <person name="Agravi P."/>
            <person name="Goodspeed R."/>
            <person name="Gross S."/>
            <person name="Mandapat C."/>
            <person name="Jackson L."/>
            <person name="Mathew T."/>
            <person name="Pu L."/>
            <person name="Thornton R."/>
            <person name="Saada N."/>
            <person name="Wilczek-Boney K.B."/>
            <person name="Lee S."/>
            <person name="Kovar C."/>
            <person name="Wu Y."/>
            <person name="Scherer S.E."/>
            <person name="Worley K.C."/>
            <person name="Muzny D.M."/>
            <person name="Gibbs R."/>
        </authorList>
    </citation>
    <scope>NUCLEOTIDE SEQUENCE</scope>
    <source>
        <strain evidence="12">Brora</strain>
    </source>
</reference>
<dbReference type="InterPro" id="IPR051776">
    <property type="entry name" value="Integrator_subunit_12"/>
</dbReference>
<accession>T1JLY1</accession>
<dbReference type="CDD" id="cd15501">
    <property type="entry name" value="PHD_Int12"/>
    <property type="match status" value="1"/>
</dbReference>
<dbReference type="InterPro" id="IPR019787">
    <property type="entry name" value="Znf_PHD-finger"/>
</dbReference>
<evidence type="ECO:0000256" key="6">
    <source>
        <dbReference type="ARBA" id="ARBA00022833"/>
    </source>
</evidence>
<dbReference type="InterPro" id="IPR011011">
    <property type="entry name" value="Znf_FYVE_PHD"/>
</dbReference>
<evidence type="ECO:0000256" key="2">
    <source>
        <dbReference type="ARBA" id="ARBA00006009"/>
    </source>
</evidence>
<evidence type="ECO:0000259" key="10">
    <source>
        <dbReference type="PROSITE" id="PS50016"/>
    </source>
</evidence>
<dbReference type="GO" id="GO:0160232">
    <property type="term" value="C:INTAC complex"/>
    <property type="evidence" value="ECO:0007669"/>
    <property type="project" value="UniProtKB-ARBA"/>
</dbReference>
<dbReference type="PANTHER" id="PTHR13415">
    <property type="entry name" value="NUCLEAR FACTOR-RELATED"/>
    <property type="match status" value="1"/>
</dbReference>
<feature type="region of interest" description="Disordered" evidence="9">
    <location>
        <begin position="242"/>
        <end position="330"/>
    </location>
</feature>
<keyword evidence="6" id="KW-0862">Zinc</keyword>
<dbReference type="InterPro" id="IPR001965">
    <property type="entry name" value="Znf_PHD"/>
</dbReference>
<dbReference type="InterPro" id="IPR039054">
    <property type="entry name" value="Int12_PHD"/>
</dbReference>
<feature type="domain" description="PHD-type" evidence="10">
    <location>
        <begin position="158"/>
        <end position="214"/>
    </location>
</feature>
<proteinExistence type="inferred from homology"/>
<dbReference type="PANTHER" id="PTHR13415:SF2">
    <property type="entry name" value="INTEGRATOR COMPLEX SUBUNIT 12"/>
    <property type="match status" value="1"/>
</dbReference>
<evidence type="ECO:0000256" key="7">
    <source>
        <dbReference type="ARBA" id="ARBA00023242"/>
    </source>
</evidence>
<comment type="subcellular location">
    <subcellularLocation>
        <location evidence="1">Nucleus</location>
    </subcellularLocation>
</comment>
<dbReference type="PROSITE" id="PS01359">
    <property type="entry name" value="ZF_PHD_1"/>
    <property type="match status" value="1"/>
</dbReference>
<feature type="compositionally biased region" description="Low complexity" evidence="9">
    <location>
        <begin position="307"/>
        <end position="324"/>
    </location>
</feature>
<feature type="region of interest" description="Disordered" evidence="9">
    <location>
        <begin position="94"/>
        <end position="145"/>
    </location>
</feature>
<reference evidence="11" key="2">
    <citation type="submission" date="2015-02" db="UniProtKB">
        <authorList>
            <consortium name="EnsemblMetazoa"/>
        </authorList>
    </citation>
    <scope>IDENTIFICATION</scope>
</reference>
<protein>
    <recommendedName>
        <fullName evidence="3">Integrator complex subunit 12</fullName>
    </recommendedName>
</protein>
<keyword evidence="5 8" id="KW-0863">Zinc-finger</keyword>
<comment type="similarity">
    <text evidence="2">Belongs to the Integrator subunit 12 family.</text>
</comment>
<dbReference type="SUPFAM" id="SSF57903">
    <property type="entry name" value="FYVE/PHD zinc finger"/>
    <property type="match status" value="1"/>
</dbReference>